<keyword evidence="2 9" id="KW-0812">Transmembrane</keyword>
<gene>
    <name evidence="11" type="ORF">NBR_LOCUS9817</name>
</gene>
<reference evidence="13" key="1">
    <citation type="submission" date="2017-02" db="UniProtKB">
        <authorList>
            <consortium name="WormBaseParasite"/>
        </authorList>
    </citation>
    <scope>IDENTIFICATION</scope>
</reference>
<evidence type="ECO:0000256" key="2">
    <source>
        <dbReference type="ARBA" id="ARBA00022692"/>
    </source>
</evidence>
<evidence type="ECO:0000256" key="5">
    <source>
        <dbReference type="ARBA" id="ARBA00023136"/>
    </source>
</evidence>
<comment type="subcellular location">
    <subcellularLocation>
        <location evidence="1">Membrane</location>
        <topology evidence="1">Multi-pass membrane protein</topology>
    </subcellularLocation>
</comment>
<keyword evidence="5 9" id="KW-0472">Membrane</keyword>
<dbReference type="STRING" id="27835.A0A0N4Y296"/>
<dbReference type="GO" id="GO:0005886">
    <property type="term" value="C:plasma membrane"/>
    <property type="evidence" value="ECO:0007669"/>
    <property type="project" value="TreeGrafter"/>
</dbReference>
<keyword evidence="12" id="KW-1185">Reference proteome</keyword>
<dbReference type="EMBL" id="UYSL01020203">
    <property type="protein sequence ID" value="VDL73406.1"/>
    <property type="molecule type" value="Genomic_DNA"/>
</dbReference>
<dbReference type="PROSITE" id="PS50262">
    <property type="entry name" value="G_PROTEIN_RECEP_F1_2"/>
    <property type="match status" value="1"/>
</dbReference>
<evidence type="ECO:0000313" key="12">
    <source>
        <dbReference type="Proteomes" id="UP000271162"/>
    </source>
</evidence>
<evidence type="ECO:0000313" key="11">
    <source>
        <dbReference type="EMBL" id="VDL73406.1"/>
    </source>
</evidence>
<evidence type="ECO:0000256" key="6">
    <source>
        <dbReference type="ARBA" id="ARBA00023170"/>
    </source>
</evidence>
<dbReference type="GO" id="GO:0004930">
    <property type="term" value="F:G protein-coupled receptor activity"/>
    <property type="evidence" value="ECO:0007669"/>
    <property type="project" value="UniProtKB-KW"/>
</dbReference>
<dbReference type="PANTHER" id="PTHR24232:SF53">
    <property type="entry name" value="G-PROTEIN COUPLED RECEPTORS FAMILY 1 PROFILE DOMAIN-CONTAINING PROTEIN"/>
    <property type="match status" value="1"/>
</dbReference>
<dbReference type="WBParaSite" id="NBR_0000981601-mRNA-1">
    <property type="protein sequence ID" value="NBR_0000981601-mRNA-1"/>
    <property type="gene ID" value="NBR_0000981601"/>
</dbReference>
<evidence type="ECO:0000256" key="1">
    <source>
        <dbReference type="ARBA" id="ARBA00004141"/>
    </source>
</evidence>
<evidence type="ECO:0000256" key="4">
    <source>
        <dbReference type="ARBA" id="ARBA00023040"/>
    </source>
</evidence>
<feature type="transmembrane region" description="Helical" evidence="9">
    <location>
        <begin position="135"/>
        <end position="155"/>
    </location>
</feature>
<keyword evidence="7" id="KW-0325">Glycoprotein</keyword>
<keyword evidence="3 9" id="KW-1133">Transmembrane helix</keyword>
<feature type="transmembrane region" description="Helical" evidence="9">
    <location>
        <begin position="32"/>
        <end position="50"/>
    </location>
</feature>
<feature type="transmembrane region" description="Helical" evidence="9">
    <location>
        <begin position="381"/>
        <end position="401"/>
    </location>
</feature>
<protein>
    <submittedName>
        <fullName evidence="13">G_PROTEIN_RECEP_F1_2 domain-containing protein</fullName>
    </submittedName>
</protein>
<evidence type="ECO:0000259" key="10">
    <source>
        <dbReference type="PROSITE" id="PS50262"/>
    </source>
</evidence>
<dbReference type="Proteomes" id="UP000271162">
    <property type="component" value="Unassembled WGS sequence"/>
</dbReference>
<keyword evidence="8" id="KW-0807">Transducer</keyword>
<dbReference type="SUPFAM" id="SSF81321">
    <property type="entry name" value="Family A G protein-coupled receptor-like"/>
    <property type="match status" value="1"/>
</dbReference>
<evidence type="ECO:0000256" key="7">
    <source>
        <dbReference type="ARBA" id="ARBA00023180"/>
    </source>
</evidence>
<feature type="domain" description="G-protein coupled receptors family 1 profile" evidence="10">
    <location>
        <begin position="59"/>
        <end position="402"/>
    </location>
</feature>
<evidence type="ECO:0000256" key="8">
    <source>
        <dbReference type="ARBA" id="ARBA00023224"/>
    </source>
</evidence>
<proteinExistence type="predicted"/>
<dbReference type="GO" id="GO:0007200">
    <property type="term" value="P:phospholipase C-activating G protein-coupled receptor signaling pathway"/>
    <property type="evidence" value="ECO:0007669"/>
    <property type="project" value="TreeGrafter"/>
</dbReference>
<dbReference type="InterPro" id="IPR017452">
    <property type="entry name" value="GPCR_Rhodpsn_7TM"/>
</dbReference>
<keyword evidence="4" id="KW-0297">G-protein coupled receptor</keyword>
<dbReference type="Gene3D" id="1.20.1070.10">
    <property type="entry name" value="Rhodopsin 7-helix transmembrane proteins"/>
    <property type="match status" value="1"/>
</dbReference>
<dbReference type="OMA" id="SYTLELW"/>
<evidence type="ECO:0000313" key="13">
    <source>
        <dbReference type="WBParaSite" id="NBR_0000981601-mRNA-1"/>
    </source>
</evidence>
<accession>A0A0N4Y296</accession>
<organism evidence="13">
    <name type="scientific">Nippostrongylus brasiliensis</name>
    <name type="common">Rat hookworm</name>
    <dbReference type="NCBI Taxonomy" id="27835"/>
    <lineage>
        <taxon>Eukaryota</taxon>
        <taxon>Metazoa</taxon>
        <taxon>Ecdysozoa</taxon>
        <taxon>Nematoda</taxon>
        <taxon>Chromadorea</taxon>
        <taxon>Rhabditida</taxon>
        <taxon>Rhabditina</taxon>
        <taxon>Rhabditomorpha</taxon>
        <taxon>Strongyloidea</taxon>
        <taxon>Heligmosomidae</taxon>
        <taxon>Nippostrongylus</taxon>
    </lineage>
</organism>
<keyword evidence="6" id="KW-0675">Receptor</keyword>
<dbReference type="PANTHER" id="PTHR24232">
    <property type="entry name" value="G-PROTEIN COUPLED RECEPTOR"/>
    <property type="match status" value="1"/>
</dbReference>
<feature type="transmembrane region" description="Helical" evidence="9">
    <location>
        <begin position="354"/>
        <end position="375"/>
    </location>
</feature>
<name>A0A0N4Y296_NIPBR</name>
<evidence type="ECO:0000256" key="3">
    <source>
        <dbReference type="ARBA" id="ARBA00022989"/>
    </source>
</evidence>
<sequence>MNTEFLDYDEISEQYYYNEIYELDLFYRVEKWLYGIAFVTGVFAFTYTIVKLCRSRRKDLVLAARLFTYKVSLTAADSLWYGGDLLCRTLKFLSTFGFHLTANMQALVSIDRLYITTRMNKIPGNNRKKTYNTGFVLAVAWILALVCALPQLFVFREGFSRNGFPQCIAVWWVYMVQARVEYAERKEQILYYERYTQLLKMNSSLVLHPNGTLRMEEPLPPPMSVKELEAMNDRMIFLEQLYNGLHLTMIYVLPYLLELFSYTCILYVLKGAKKGEFMTLKDLFRQLFCCKSAKSSTELAHSSDLPIGRVVICSKSTAQRASFSEKRPSIASSSNTPWVTTLDSARKNARKKAFTMLSLNLILWGPYCILGIINATTVFEGFAAFQFVSALVVFNAISNIIL</sequence>
<dbReference type="AlphaFoldDB" id="A0A0N4Y296"/>
<reference evidence="11 12" key="2">
    <citation type="submission" date="2018-11" db="EMBL/GenBank/DDBJ databases">
        <authorList>
            <consortium name="Pathogen Informatics"/>
        </authorList>
    </citation>
    <scope>NUCLEOTIDE SEQUENCE [LARGE SCALE GENOMIC DNA]</scope>
</reference>
<evidence type="ECO:0000256" key="9">
    <source>
        <dbReference type="SAM" id="Phobius"/>
    </source>
</evidence>
<feature type="transmembrane region" description="Helical" evidence="9">
    <location>
        <begin position="248"/>
        <end position="269"/>
    </location>
</feature>
<dbReference type="GO" id="GO:0035025">
    <property type="term" value="P:positive regulation of Rho protein signal transduction"/>
    <property type="evidence" value="ECO:0007669"/>
    <property type="project" value="TreeGrafter"/>
</dbReference>